<dbReference type="PANTHER" id="PTHR11461:SF211">
    <property type="entry name" value="GH10112P-RELATED"/>
    <property type="match status" value="1"/>
</dbReference>
<gene>
    <name evidence="4" type="ORF">Mgra_00006476</name>
</gene>
<dbReference type="Gene3D" id="2.30.39.10">
    <property type="entry name" value="Alpha-1-antitrypsin, domain 1"/>
    <property type="match status" value="1"/>
</dbReference>
<dbReference type="Proteomes" id="UP000605970">
    <property type="component" value="Unassembled WGS sequence"/>
</dbReference>
<dbReference type="InterPro" id="IPR000215">
    <property type="entry name" value="Serpin_fam"/>
</dbReference>
<dbReference type="GO" id="GO:0005615">
    <property type="term" value="C:extracellular space"/>
    <property type="evidence" value="ECO:0007669"/>
    <property type="project" value="InterPro"/>
</dbReference>
<proteinExistence type="inferred from homology"/>
<dbReference type="SMART" id="SM00093">
    <property type="entry name" value="SERPIN"/>
    <property type="match status" value="1"/>
</dbReference>
<dbReference type="InterPro" id="IPR042178">
    <property type="entry name" value="Serpin_sf_1"/>
</dbReference>
<keyword evidence="5" id="KW-1185">Reference proteome</keyword>
<protein>
    <submittedName>
        <fullName evidence="4">SERPIN domain-containing protein</fullName>
    </submittedName>
</protein>
<dbReference type="InterPro" id="IPR036186">
    <property type="entry name" value="Serpin_sf"/>
</dbReference>
<dbReference type="EMBL" id="JABEBT010000063">
    <property type="protein sequence ID" value="KAF7634179.1"/>
    <property type="molecule type" value="Genomic_DNA"/>
</dbReference>
<organism evidence="4 5">
    <name type="scientific">Meloidogyne graminicola</name>
    <dbReference type="NCBI Taxonomy" id="189291"/>
    <lineage>
        <taxon>Eukaryota</taxon>
        <taxon>Metazoa</taxon>
        <taxon>Ecdysozoa</taxon>
        <taxon>Nematoda</taxon>
        <taxon>Chromadorea</taxon>
        <taxon>Rhabditida</taxon>
        <taxon>Tylenchina</taxon>
        <taxon>Tylenchomorpha</taxon>
        <taxon>Tylenchoidea</taxon>
        <taxon>Meloidogynidae</taxon>
        <taxon>Meloidogyninae</taxon>
        <taxon>Meloidogyne</taxon>
    </lineage>
</organism>
<accession>A0A8S9ZLA3</accession>
<sequence>MSANNLLLIKAQADFAINLLSNVVFKNKPVESTIISPLSLSMALAMVYVGADGETNEEFGKLLSGGLPEKETHAYFGKLFDSYNNNKAKNYTLDVANKIFTQEGFKILEDFINLIKIYYGGQFQQLNFAKNVEAAKIINDFVEKATKNKIKDLISSDSLSSDTRLVLVNAVYFKGKWASTFNSNYTHKKVFYVNEDQTKEVEMMSKTDNFVYFENNEMPYAGDSKDEEEISMYFLLPKERFGLQKMIENLNGESLLELFNSGRKERVEVLIPKYKLESTHNLNEILQNMGLTKAFGNEANFSKITKEEPLKISKVLQKAFIEVNEKGTEAAAATGIIVIRVSAIIFIPVTNPKFIADHPFAFMLINNENEILFNGIFQG</sequence>
<dbReference type="AlphaFoldDB" id="A0A8S9ZLA3"/>
<dbReference type="Gene3D" id="3.30.497.10">
    <property type="entry name" value="Antithrombin, subunit I, domain 2"/>
    <property type="match status" value="1"/>
</dbReference>
<reference evidence="4" key="1">
    <citation type="journal article" date="2020" name="Ecol. Evol.">
        <title>Genome structure and content of the rice root-knot nematode (Meloidogyne graminicola).</title>
        <authorList>
            <person name="Phan N.T."/>
            <person name="Danchin E.G.J."/>
            <person name="Klopp C."/>
            <person name="Perfus-Barbeoch L."/>
            <person name="Kozlowski D.K."/>
            <person name="Koutsovoulos G.D."/>
            <person name="Lopez-Roques C."/>
            <person name="Bouchez O."/>
            <person name="Zahm M."/>
            <person name="Besnard G."/>
            <person name="Bellafiore S."/>
        </authorList>
    </citation>
    <scope>NUCLEOTIDE SEQUENCE</scope>
    <source>
        <strain evidence="4">VN-18</strain>
    </source>
</reference>
<evidence type="ECO:0000259" key="3">
    <source>
        <dbReference type="SMART" id="SM00093"/>
    </source>
</evidence>
<dbReference type="OrthoDB" id="9518664at2759"/>
<dbReference type="SUPFAM" id="SSF56574">
    <property type="entry name" value="Serpins"/>
    <property type="match status" value="1"/>
</dbReference>
<dbReference type="InterPro" id="IPR042185">
    <property type="entry name" value="Serpin_sf_2"/>
</dbReference>
<evidence type="ECO:0000313" key="5">
    <source>
        <dbReference type="Proteomes" id="UP000605970"/>
    </source>
</evidence>
<comment type="similarity">
    <text evidence="1 2">Belongs to the serpin family.</text>
</comment>
<evidence type="ECO:0000313" key="4">
    <source>
        <dbReference type="EMBL" id="KAF7634179.1"/>
    </source>
</evidence>
<dbReference type="CDD" id="cd00172">
    <property type="entry name" value="serpin"/>
    <property type="match status" value="1"/>
</dbReference>
<dbReference type="Pfam" id="PF00079">
    <property type="entry name" value="Serpin"/>
    <property type="match status" value="1"/>
</dbReference>
<dbReference type="PANTHER" id="PTHR11461">
    <property type="entry name" value="SERINE PROTEASE INHIBITOR, SERPIN"/>
    <property type="match status" value="1"/>
</dbReference>
<feature type="domain" description="Serpin" evidence="3">
    <location>
        <begin position="17"/>
        <end position="379"/>
    </location>
</feature>
<dbReference type="GO" id="GO:0004867">
    <property type="term" value="F:serine-type endopeptidase inhibitor activity"/>
    <property type="evidence" value="ECO:0007669"/>
    <property type="project" value="InterPro"/>
</dbReference>
<comment type="caution">
    <text evidence="4">The sequence shown here is derived from an EMBL/GenBank/DDBJ whole genome shotgun (WGS) entry which is preliminary data.</text>
</comment>
<evidence type="ECO:0000256" key="2">
    <source>
        <dbReference type="RuleBase" id="RU000411"/>
    </source>
</evidence>
<dbReference type="InterPro" id="IPR023796">
    <property type="entry name" value="Serpin_dom"/>
</dbReference>
<evidence type="ECO:0000256" key="1">
    <source>
        <dbReference type="ARBA" id="ARBA00009500"/>
    </source>
</evidence>
<name>A0A8S9ZLA3_9BILA</name>